<organism evidence="1 2">
    <name type="scientific">Arthrobacter phage Sonali</name>
    <dbReference type="NCBI Taxonomy" id="2510495"/>
    <lineage>
        <taxon>Viruses</taxon>
        <taxon>Duplodnaviria</taxon>
        <taxon>Heunggongvirae</taxon>
        <taxon>Uroviricota</taxon>
        <taxon>Caudoviricetes</taxon>
        <taxon>Sonalivirus</taxon>
        <taxon>Sonalivirus sonali</taxon>
    </lineage>
</organism>
<reference evidence="1 2" key="1">
    <citation type="submission" date="2019-01" db="EMBL/GenBank/DDBJ databases">
        <authorList>
            <person name="Adair T.L."/>
            <person name="Lucas L.G."/>
            <person name="Young A.M."/>
            <person name="Antrich S.C."/>
            <person name="Baird A.G."/>
            <person name="Dunn E.L."/>
            <person name="Fernandes B.I."/>
            <person name="Fraley E.G."/>
            <person name="Ghanem A.X."/>
            <person name="Gilbert M.G."/>
            <person name="Morris T.B."/>
            <person name="Nortch B.D."/>
            <person name="Overcash M.E."/>
            <person name="Pavleszek K.E."/>
            <person name="Pellegrini L.I.O."/>
            <person name="Pham L.T."/>
            <person name="Rule L.S."/>
            <person name="Schultz E.M."/>
            <person name="Smith J."/>
            <person name="Thong B.J."/>
            <person name="Turner H.A."/>
            <person name="Walker G."/>
            <person name="Whitaker Z.J."/>
            <person name="Wilsey R.N."/>
            <person name="Yanney R.L."/>
            <person name="Klyczek K."/>
            <person name="Garlena R.A."/>
            <person name="Russell D.A."/>
            <person name="Pope W.H."/>
            <person name="Jacobs-Sera D."/>
            <person name="Hatfull G.F."/>
        </authorList>
    </citation>
    <scope>NUCLEOTIDE SEQUENCE [LARGE SCALE GENOMIC DNA]</scope>
</reference>
<dbReference type="EMBL" id="MK411746">
    <property type="protein sequence ID" value="QAY16146.1"/>
    <property type="molecule type" value="Genomic_DNA"/>
</dbReference>
<evidence type="ECO:0000313" key="1">
    <source>
        <dbReference type="EMBL" id="QAY16146.1"/>
    </source>
</evidence>
<dbReference type="KEGG" id="vg:55011125"/>
<protein>
    <submittedName>
        <fullName evidence="1">Uncharacterized protein</fullName>
    </submittedName>
</protein>
<sequence>MVITYKRTGTRTRVTRDGALLGWIDRRLGSDSSPRGGAYRTFHHPITPTGERLAPCWSRKEAVEDLARQADKN</sequence>
<dbReference type="RefSeq" id="YP_009819707.1">
    <property type="nucleotide sequence ID" value="NC_048152.1"/>
</dbReference>
<dbReference type="GeneID" id="55011125"/>
<gene>
    <name evidence="1" type="primary">34</name>
    <name evidence="1" type="ORF">SEA_SONALI_34</name>
</gene>
<proteinExistence type="predicted"/>
<evidence type="ECO:0000313" key="2">
    <source>
        <dbReference type="Proteomes" id="UP000289206"/>
    </source>
</evidence>
<dbReference type="Proteomes" id="UP000289206">
    <property type="component" value="Segment"/>
</dbReference>
<accession>A0A411CQR4</accession>
<keyword evidence="2" id="KW-1185">Reference proteome</keyword>
<name>A0A411CQR4_9CAUD</name>